<comment type="caution">
    <text evidence="1">The sequence shown here is derived from an EMBL/GenBank/DDBJ whole genome shotgun (WGS) entry which is preliminary data.</text>
</comment>
<accession>A0A2J0Q7V9</accession>
<reference evidence="1 2" key="1">
    <citation type="submission" date="2017-09" db="EMBL/GenBank/DDBJ databases">
        <title>Depth-based differentiation of microbial function through sediment-hosted aquifers and enrichment of novel symbionts in the deep terrestrial subsurface.</title>
        <authorList>
            <person name="Probst A.J."/>
            <person name="Ladd B."/>
            <person name="Jarett J.K."/>
            <person name="Geller-Mcgrath D.E."/>
            <person name="Sieber C.M."/>
            <person name="Emerson J.B."/>
            <person name="Anantharaman K."/>
            <person name="Thomas B.C."/>
            <person name="Malmstrom R."/>
            <person name="Stieglmeier M."/>
            <person name="Klingl A."/>
            <person name="Woyke T."/>
            <person name="Ryan C.M."/>
            <person name="Banfield J.F."/>
        </authorList>
    </citation>
    <scope>NUCLEOTIDE SEQUENCE [LARGE SCALE GENOMIC DNA]</scope>
    <source>
        <strain evidence="1">CG10_big_fil_rev_8_21_14_0_10_36_16</strain>
    </source>
</reference>
<gene>
    <name evidence="1" type="ORF">COV29_02745</name>
</gene>
<organism evidence="1 2">
    <name type="scientific">Candidatus Yanofskybacteria bacterium CG10_big_fil_rev_8_21_14_0_10_36_16</name>
    <dbReference type="NCBI Taxonomy" id="1975096"/>
    <lineage>
        <taxon>Bacteria</taxon>
        <taxon>Candidatus Yanofskyibacteriota</taxon>
    </lineage>
</organism>
<proteinExistence type="predicted"/>
<protein>
    <recommendedName>
        <fullName evidence="3">Glycine zipper domain-containing protein</fullName>
    </recommendedName>
</protein>
<evidence type="ECO:0008006" key="3">
    <source>
        <dbReference type="Google" id="ProtNLM"/>
    </source>
</evidence>
<evidence type="ECO:0000313" key="1">
    <source>
        <dbReference type="EMBL" id="PJE51167.1"/>
    </source>
</evidence>
<dbReference type="EMBL" id="PCXQ01000004">
    <property type="protein sequence ID" value="PJE51167.1"/>
    <property type="molecule type" value="Genomic_DNA"/>
</dbReference>
<sequence>MIKIGTFLVMFILFAVPAFGQFGQVLESRKEVDQITSHADKKDGKYRDVVITNCDGGGNCVEHQIREKRPPSKQKKVVRAIASAALGAAIGGAVGGPEGALYGAGIGGGTSALVNAYGRDGRSHRESLNEYNRWERLEQERYEVDTYSRGGYYSGYGYSRCIRGFVGWRRMIDRR</sequence>
<name>A0A2J0Q7V9_9BACT</name>
<evidence type="ECO:0000313" key="2">
    <source>
        <dbReference type="Proteomes" id="UP000228496"/>
    </source>
</evidence>
<dbReference type="AlphaFoldDB" id="A0A2J0Q7V9"/>
<dbReference type="Proteomes" id="UP000228496">
    <property type="component" value="Unassembled WGS sequence"/>
</dbReference>